<evidence type="ECO:0000256" key="1">
    <source>
        <dbReference type="SAM" id="SignalP"/>
    </source>
</evidence>
<dbReference type="InterPro" id="IPR011249">
    <property type="entry name" value="Metalloenz_LuxS/M16"/>
</dbReference>
<proteinExistence type="predicted"/>
<comment type="caution">
    <text evidence="4">The sequence shown here is derived from an EMBL/GenBank/DDBJ whole genome shotgun (WGS) entry which is preliminary data.</text>
</comment>
<protein>
    <submittedName>
        <fullName evidence="4">Insulinase family protein</fullName>
    </submittedName>
</protein>
<dbReference type="RefSeq" id="WP_163042819.1">
    <property type="nucleotide sequence ID" value="NZ_JAAAMJ010000002.1"/>
</dbReference>
<evidence type="ECO:0000259" key="3">
    <source>
        <dbReference type="Pfam" id="PF05193"/>
    </source>
</evidence>
<dbReference type="Gene3D" id="3.30.830.10">
    <property type="entry name" value="Metalloenzyme, LuxS/M16 peptidase-like"/>
    <property type="match status" value="2"/>
</dbReference>
<dbReference type="Pfam" id="PF05193">
    <property type="entry name" value="Peptidase_M16_C"/>
    <property type="match status" value="1"/>
</dbReference>
<feature type="domain" description="Peptidase M16 C-terminal" evidence="3">
    <location>
        <begin position="207"/>
        <end position="378"/>
    </location>
</feature>
<dbReference type="SUPFAM" id="SSF63411">
    <property type="entry name" value="LuxS/MPP-like metallohydrolase"/>
    <property type="match status" value="2"/>
</dbReference>
<feature type="signal peptide" evidence="1">
    <location>
        <begin position="1"/>
        <end position="31"/>
    </location>
</feature>
<dbReference type="PANTHER" id="PTHR11851">
    <property type="entry name" value="METALLOPROTEASE"/>
    <property type="match status" value="1"/>
</dbReference>
<name>A0A6L9MES6_9HYPH</name>
<dbReference type="PANTHER" id="PTHR11851:SF224">
    <property type="entry name" value="PROCESSING PROTEASE"/>
    <property type="match status" value="1"/>
</dbReference>
<dbReference type="AlphaFoldDB" id="A0A6L9MES6"/>
<keyword evidence="1" id="KW-0732">Signal</keyword>
<evidence type="ECO:0000313" key="5">
    <source>
        <dbReference type="Proteomes" id="UP000476332"/>
    </source>
</evidence>
<organism evidence="4 5">
    <name type="scientific">Aurantimonas aggregata</name>
    <dbReference type="NCBI Taxonomy" id="2047720"/>
    <lineage>
        <taxon>Bacteria</taxon>
        <taxon>Pseudomonadati</taxon>
        <taxon>Pseudomonadota</taxon>
        <taxon>Alphaproteobacteria</taxon>
        <taxon>Hyphomicrobiales</taxon>
        <taxon>Aurantimonadaceae</taxon>
        <taxon>Aurantimonas</taxon>
    </lineage>
</organism>
<gene>
    <name evidence="4" type="ORF">GTW51_05075</name>
</gene>
<accession>A0A6L9MES6</accession>
<feature type="domain" description="Peptidase M16 N-terminal" evidence="2">
    <location>
        <begin position="70"/>
        <end position="197"/>
    </location>
</feature>
<dbReference type="InterPro" id="IPR011765">
    <property type="entry name" value="Pept_M16_N"/>
</dbReference>
<sequence>MFSIARRIRPLKPFAHTVAVLGLTLTAAAMAAFPAAAVEIEEVTSPGGIKALLVEDYTNPLIAMKFAFKGAGSTQDEDGKEGTANLMSGLLDEGAGDIESQDFQARLDDLGVSLSYDASLDDFTGNFRTITEFGDEAFDLLRLSVNQPRFDDEPVARIRGQIAAGIVADENDPGQLAGEAFRNTVFADHPYARPSEGTLESLATVMAPDLKEFRDRTFARDNLYVGVVGAISPEELGAKLDEVFGDLPETAELKDVPNIDPVTGKTVAVDLAVPQTTIQMALPGVMRDDEDFFAAYLMNHVLGGGSFTSRLYREIREKRGLAYGAGSWLASYDHAALLGINTATRADAAEESIRIIREELTRMAEEGPTEEELAKAKTYVTGSYAIQNLDSSLAIASTLVGIQLDDLGIDYIERRKDLIDAVTIDDVKEMARRLLSVEPTVITVGPAGA</sequence>
<evidence type="ECO:0000313" key="4">
    <source>
        <dbReference type="EMBL" id="NDV86072.1"/>
    </source>
</evidence>
<feature type="chain" id="PRO_5026735152" evidence="1">
    <location>
        <begin position="32"/>
        <end position="449"/>
    </location>
</feature>
<dbReference type="Pfam" id="PF00675">
    <property type="entry name" value="Peptidase_M16"/>
    <property type="match status" value="1"/>
</dbReference>
<dbReference type="EMBL" id="JAAAMJ010000002">
    <property type="protein sequence ID" value="NDV86072.1"/>
    <property type="molecule type" value="Genomic_DNA"/>
</dbReference>
<dbReference type="Proteomes" id="UP000476332">
    <property type="component" value="Unassembled WGS sequence"/>
</dbReference>
<reference evidence="4 5" key="1">
    <citation type="submission" date="2020-01" db="EMBL/GenBank/DDBJ databases">
        <title>Genomes of bacteria type strains.</title>
        <authorList>
            <person name="Chen J."/>
            <person name="Zhu S."/>
            <person name="Chen J."/>
        </authorList>
    </citation>
    <scope>NUCLEOTIDE SEQUENCE [LARGE SCALE GENOMIC DNA]</scope>
    <source>
        <strain evidence="4 5">KCTC 52919</strain>
    </source>
</reference>
<dbReference type="InterPro" id="IPR050361">
    <property type="entry name" value="MPP/UQCRC_Complex"/>
</dbReference>
<dbReference type="GO" id="GO:0046872">
    <property type="term" value="F:metal ion binding"/>
    <property type="evidence" value="ECO:0007669"/>
    <property type="project" value="InterPro"/>
</dbReference>
<evidence type="ECO:0000259" key="2">
    <source>
        <dbReference type="Pfam" id="PF00675"/>
    </source>
</evidence>
<dbReference type="InterPro" id="IPR007863">
    <property type="entry name" value="Peptidase_M16_C"/>
</dbReference>
<keyword evidence="5" id="KW-1185">Reference proteome</keyword>